<dbReference type="GeneID" id="97416802"/>
<accession>A0AAE4R1T6</accession>
<reference evidence="4" key="2">
    <citation type="submission" date="2023-10" db="EMBL/GenBank/DDBJ databases">
        <title>Development of a sustainable strategy for remediation of hydrocarbon-contaminated territories based on the waste exchange concept.</title>
        <authorList>
            <person name="Krivoruchko A."/>
        </authorList>
    </citation>
    <scope>NUCLEOTIDE SEQUENCE</scope>
    <source>
        <strain evidence="4">IEGM 1175</strain>
    </source>
</reference>
<evidence type="ECO:0000313" key="6">
    <source>
        <dbReference type="Proteomes" id="UP001185873"/>
    </source>
</evidence>
<dbReference type="EMBL" id="JAUHTB010000004">
    <property type="protein sequence ID" value="MDN4505358.1"/>
    <property type="molecule type" value="Genomic_DNA"/>
</dbReference>
<sequence length="70" mass="7081">MDSSRLGLWIGIGMGIGVAFGAALDNIGLGVALGPSVGVMIWAVEAAHRESRGPDGDELDAGTGDSRDLE</sequence>
<dbReference type="AlphaFoldDB" id="A0AAE4R1T6"/>
<comment type="caution">
    <text evidence="4">The sequence shown here is derived from an EMBL/GenBank/DDBJ whole genome shotgun (WGS) entry which is preliminary data.</text>
</comment>
<feature type="transmembrane region" description="Helical" evidence="2">
    <location>
        <begin position="6"/>
        <end position="24"/>
    </location>
</feature>
<protein>
    <recommendedName>
        <fullName evidence="7">Glycine zipper family protein</fullName>
    </recommendedName>
</protein>
<evidence type="ECO:0000313" key="3">
    <source>
        <dbReference type="EMBL" id="MDN4505358.1"/>
    </source>
</evidence>
<organism evidence="4 6">
    <name type="scientific">Dietzia maris</name>
    <dbReference type="NCBI Taxonomy" id="37915"/>
    <lineage>
        <taxon>Bacteria</taxon>
        <taxon>Bacillati</taxon>
        <taxon>Actinomycetota</taxon>
        <taxon>Actinomycetes</taxon>
        <taxon>Mycobacteriales</taxon>
        <taxon>Dietziaceae</taxon>
        <taxon>Dietzia</taxon>
    </lineage>
</organism>
<keyword evidence="2" id="KW-0812">Transmembrane</keyword>
<reference evidence="3 5" key="1">
    <citation type="submission" date="2023-07" db="EMBL/GenBank/DDBJ databases">
        <title>Strategy for survival of the halotoleranting strain Dietzia MX2 from the Yakshinskoe mineral salts deposit.</title>
        <authorList>
            <person name="Kharitonova M.A."/>
            <person name="Kupriyanova-Ashina F.G."/>
            <person name="Shakirov T.R."/>
            <person name="Vafina M.S."/>
            <person name="Ilinskaya O.N."/>
        </authorList>
    </citation>
    <scope>NUCLEOTIDE SEQUENCE [LARGE SCALE GENOMIC DNA]</scope>
    <source>
        <strain evidence="3 5">MX2</strain>
    </source>
</reference>
<dbReference type="RefSeq" id="WP_067719850.1">
    <property type="nucleotide sequence ID" value="NZ_JALXXI010000003.1"/>
</dbReference>
<keyword evidence="5" id="KW-1185">Reference proteome</keyword>
<evidence type="ECO:0000256" key="2">
    <source>
        <dbReference type="SAM" id="Phobius"/>
    </source>
</evidence>
<dbReference type="EMBL" id="JAWLKJ010000003">
    <property type="protein sequence ID" value="MDV6299992.1"/>
    <property type="molecule type" value="Genomic_DNA"/>
</dbReference>
<keyword evidence="2" id="KW-0472">Membrane</keyword>
<evidence type="ECO:0000313" key="5">
    <source>
        <dbReference type="Proteomes" id="UP001172702"/>
    </source>
</evidence>
<evidence type="ECO:0000256" key="1">
    <source>
        <dbReference type="SAM" id="MobiDB-lite"/>
    </source>
</evidence>
<evidence type="ECO:0000313" key="4">
    <source>
        <dbReference type="EMBL" id="MDV6299992.1"/>
    </source>
</evidence>
<keyword evidence="2" id="KW-1133">Transmembrane helix</keyword>
<evidence type="ECO:0008006" key="7">
    <source>
        <dbReference type="Google" id="ProtNLM"/>
    </source>
</evidence>
<feature type="region of interest" description="Disordered" evidence="1">
    <location>
        <begin position="49"/>
        <end position="70"/>
    </location>
</feature>
<dbReference type="Proteomes" id="UP001185873">
    <property type="component" value="Unassembled WGS sequence"/>
</dbReference>
<proteinExistence type="predicted"/>
<gene>
    <name evidence="3" type="ORF">QYF62_04715</name>
    <name evidence="4" type="ORF">R3P82_12820</name>
</gene>
<name>A0AAE4R1T6_9ACTN</name>
<dbReference type="Proteomes" id="UP001172702">
    <property type="component" value="Unassembled WGS sequence"/>
</dbReference>